<dbReference type="RefSeq" id="WP_039371504.1">
    <property type="nucleotide sequence ID" value="NZ_CABPRW010000001.1"/>
</dbReference>
<dbReference type="InterPro" id="IPR001851">
    <property type="entry name" value="ABC_transp_permease"/>
</dbReference>
<dbReference type="EMBL" id="CABPRW010000001">
    <property type="protein sequence ID" value="VVD59518.1"/>
    <property type="molecule type" value="Genomic_DNA"/>
</dbReference>
<protein>
    <submittedName>
        <fullName evidence="10 11">ABC transporter permease</fullName>
    </submittedName>
</protein>
<keyword evidence="5" id="KW-0029">Amino-acid transport</keyword>
<feature type="transmembrane region" description="Helical" evidence="9">
    <location>
        <begin position="58"/>
        <end position="78"/>
    </location>
</feature>
<evidence type="ECO:0000256" key="5">
    <source>
        <dbReference type="ARBA" id="ARBA00022970"/>
    </source>
</evidence>
<dbReference type="Proteomes" id="UP000382577">
    <property type="component" value="Unassembled WGS sequence"/>
</dbReference>
<organism evidence="11 13">
    <name type="scientific">Pandoraea fibrosis</name>
    <dbReference type="NCBI Taxonomy" id="1891094"/>
    <lineage>
        <taxon>Bacteria</taxon>
        <taxon>Pseudomonadati</taxon>
        <taxon>Pseudomonadota</taxon>
        <taxon>Betaproteobacteria</taxon>
        <taxon>Burkholderiales</taxon>
        <taxon>Burkholderiaceae</taxon>
        <taxon>Pandoraea</taxon>
    </lineage>
</organism>
<feature type="transmembrane region" description="Helical" evidence="9">
    <location>
        <begin position="255"/>
        <end position="276"/>
    </location>
</feature>
<comment type="similarity">
    <text evidence="8">Belongs to the binding-protein-dependent transport system permease family. LivHM subfamily.</text>
</comment>
<accession>A0A5E4RBQ3</accession>
<sequence>MLSAQIVANGLILGCLYASIAAGFSLVWGVLNIINLLHGSFIVLGAYLAFYAQREFGIDPFVFAPLAGVTLFGLGLIVQKLAINRVLGRPVLLTLTLTFGLNLAFGDAMIEAFSADYRKVNLTHDFGLLTLPGVVLPLDRVAVAAESLAITALLWLLLRFTKLGRTIVAVRMDAEAASLMGVKTAAVFSLAFAIAAFTAGASGALLAVIFPISPLMAAGYLGKSFVVCILGGLGSVPGAIAGGLVLGLVESVSSAVFGPAYTTTVSFVLLLLLLYVRPGGMFGRKSFA</sequence>
<dbReference type="GO" id="GO:0022857">
    <property type="term" value="F:transmembrane transporter activity"/>
    <property type="evidence" value="ECO:0007669"/>
    <property type="project" value="InterPro"/>
</dbReference>
<proteinExistence type="inferred from homology"/>
<evidence type="ECO:0000256" key="7">
    <source>
        <dbReference type="ARBA" id="ARBA00023136"/>
    </source>
</evidence>
<reference evidence="10" key="2">
    <citation type="submission" date="2019-07" db="EMBL/GenBank/DDBJ databases">
        <title>Complete Genome Sequences of Clinical Pandoraea fibrosis Isolates.</title>
        <authorList>
            <person name="Pitt M.E."/>
            <person name="Nguyen S.H."/>
            <person name="Duarte T.P.S."/>
            <person name="Roddam L.F."/>
            <person name="Blaskovich M.A.T."/>
            <person name="Cooper M.A."/>
            <person name="Coin L.J.M."/>
        </authorList>
    </citation>
    <scope>NUCLEOTIDE SEQUENCE</scope>
    <source>
        <strain evidence="10">6399</strain>
    </source>
</reference>
<evidence type="ECO:0000256" key="4">
    <source>
        <dbReference type="ARBA" id="ARBA00022692"/>
    </source>
</evidence>
<keyword evidence="12" id="KW-1185">Reference proteome</keyword>
<feature type="transmembrane region" description="Helical" evidence="9">
    <location>
        <begin position="228"/>
        <end position="249"/>
    </location>
</feature>
<dbReference type="Pfam" id="PF02653">
    <property type="entry name" value="BPD_transp_2"/>
    <property type="match status" value="1"/>
</dbReference>
<evidence type="ECO:0000256" key="2">
    <source>
        <dbReference type="ARBA" id="ARBA00022448"/>
    </source>
</evidence>
<dbReference type="EMBL" id="CP047385">
    <property type="protein sequence ID" value="QHF13428.1"/>
    <property type="molecule type" value="Genomic_DNA"/>
</dbReference>
<evidence type="ECO:0000256" key="1">
    <source>
        <dbReference type="ARBA" id="ARBA00004651"/>
    </source>
</evidence>
<evidence type="ECO:0000313" key="10">
    <source>
        <dbReference type="EMBL" id="QHF13428.1"/>
    </source>
</evidence>
<evidence type="ECO:0000313" key="11">
    <source>
        <dbReference type="EMBL" id="VVD59518.1"/>
    </source>
</evidence>
<evidence type="ECO:0000256" key="8">
    <source>
        <dbReference type="ARBA" id="ARBA00037998"/>
    </source>
</evidence>
<evidence type="ECO:0000313" key="13">
    <source>
        <dbReference type="Proteomes" id="UP000382577"/>
    </source>
</evidence>
<evidence type="ECO:0000256" key="3">
    <source>
        <dbReference type="ARBA" id="ARBA00022475"/>
    </source>
</evidence>
<keyword evidence="2" id="KW-0813">Transport</keyword>
<evidence type="ECO:0000256" key="6">
    <source>
        <dbReference type="ARBA" id="ARBA00022989"/>
    </source>
</evidence>
<dbReference type="InterPro" id="IPR052157">
    <property type="entry name" value="BCAA_transport_permease"/>
</dbReference>
<feature type="transmembrane region" description="Helical" evidence="9">
    <location>
        <begin position="33"/>
        <end position="52"/>
    </location>
</feature>
<keyword evidence="7 9" id="KW-0472">Membrane</keyword>
<dbReference type="GO" id="GO:0006865">
    <property type="term" value="P:amino acid transport"/>
    <property type="evidence" value="ECO:0007669"/>
    <property type="project" value="UniProtKB-KW"/>
</dbReference>
<reference evidence="11 13" key="3">
    <citation type="submission" date="2019-08" db="EMBL/GenBank/DDBJ databases">
        <authorList>
            <person name="Peeters C."/>
        </authorList>
    </citation>
    <scope>NUCLEOTIDE SEQUENCE [LARGE SCALE GENOMIC DNA]</scope>
    <source>
        <strain evidence="11 13">LMG 31113</strain>
    </source>
</reference>
<dbReference type="GO" id="GO:0005886">
    <property type="term" value="C:plasma membrane"/>
    <property type="evidence" value="ECO:0007669"/>
    <property type="project" value="UniProtKB-SubCell"/>
</dbReference>
<comment type="subcellular location">
    <subcellularLocation>
        <location evidence="1">Cell membrane</location>
        <topology evidence="1">Multi-pass membrane protein</topology>
    </subcellularLocation>
</comment>
<dbReference type="CDD" id="cd06582">
    <property type="entry name" value="TM_PBP1_LivH_like"/>
    <property type="match status" value="1"/>
</dbReference>
<gene>
    <name evidence="11" type="ORF">PFI31113_00026</name>
    <name evidence="10" type="ORF">PI93_012825</name>
</gene>
<dbReference type="PANTHER" id="PTHR11795">
    <property type="entry name" value="BRANCHED-CHAIN AMINO ACID TRANSPORT SYSTEM PERMEASE PROTEIN LIVH"/>
    <property type="match status" value="1"/>
</dbReference>
<dbReference type="OrthoDB" id="8888656at2"/>
<feature type="transmembrane region" description="Helical" evidence="9">
    <location>
        <begin position="141"/>
        <end position="158"/>
    </location>
</feature>
<dbReference type="AlphaFoldDB" id="A0A5E4RBQ3"/>
<keyword evidence="6 9" id="KW-1133">Transmembrane helix</keyword>
<keyword evidence="3" id="KW-1003">Cell membrane</keyword>
<dbReference type="PANTHER" id="PTHR11795:SF445">
    <property type="entry name" value="AMINO ACID ABC TRANSPORTER PERMEASE PROTEIN"/>
    <property type="match status" value="1"/>
</dbReference>
<evidence type="ECO:0000313" key="12">
    <source>
        <dbReference type="Proteomes" id="UP000035080"/>
    </source>
</evidence>
<reference evidence="10 12" key="1">
    <citation type="journal article" date="2015" name="Genome Announc.">
        <title>Genome Sequences of Two Pandoraea pnomenusa Isolates Recovered 11 Months Apart from a Cystic Fibrosis Patient.</title>
        <authorList>
            <person name="Ee R."/>
            <person name="Ambrose M."/>
            <person name="Lazenby J."/>
            <person name="Williams P."/>
            <person name="Chan K.G."/>
            <person name="Roddam L."/>
        </authorList>
    </citation>
    <scope>NUCLEOTIDE SEQUENCE [LARGE SCALE GENOMIC DNA]</scope>
    <source>
        <strain evidence="10 12">6399</strain>
    </source>
</reference>
<evidence type="ECO:0000256" key="9">
    <source>
        <dbReference type="SAM" id="Phobius"/>
    </source>
</evidence>
<dbReference type="Proteomes" id="UP000035080">
    <property type="component" value="Chromosome"/>
</dbReference>
<feature type="transmembrane region" description="Helical" evidence="9">
    <location>
        <begin position="90"/>
        <end position="110"/>
    </location>
</feature>
<name>A0A5E4RBQ3_9BURK</name>
<feature type="transmembrane region" description="Helical" evidence="9">
    <location>
        <begin position="6"/>
        <end position="26"/>
    </location>
</feature>
<keyword evidence="4 9" id="KW-0812">Transmembrane</keyword>